<feature type="transmembrane region" description="Helical" evidence="6">
    <location>
        <begin position="290"/>
        <end position="314"/>
    </location>
</feature>
<dbReference type="InterPro" id="IPR036259">
    <property type="entry name" value="MFS_trans_sf"/>
</dbReference>
<dbReference type="GO" id="GO:0022857">
    <property type="term" value="F:transmembrane transporter activity"/>
    <property type="evidence" value="ECO:0007669"/>
    <property type="project" value="InterPro"/>
</dbReference>
<dbReference type="EMBL" id="RJVJ01000001">
    <property type="protein sequence ID" value="ROR46513.1"/>
    <property type="molecule type" value="Genomic_DNA"/>
</dbReference>
<proteinExistence type="predicted"/>
<evidence type="ECO:0000256" key="5">
    <source>
        <dbReference type="ARBA" id="ARBA00023136"/>
    </source>
</evidence>
<dbReference type="GO" id="GO:0005886">
    <property type="term" value="C:plasma membrane"/>
    <property type="evidence" value="ECO:0007669"/>
    <property type="project" value="UniProtKB-SubCell"/>
</dbReference>
<feature type="transmembrane region" description="Helical" evidence="6">
    <location>
        <begin position="80"/>
        <end position="98"/>
    </location>
</feature>
<name>A0A8G1UMC4_9ACTN</name>
<dbReference type="InterPro" id="IPR011701">
    <property type="entry name" value="MFS"/>
</dbReference>
<keyword evidence="5 6" id="KW-0472">Membrane</keyword>
<dbReference type="PANTHER" id="PTHR43124:SF10">
    <property type="entry name" value="PURINE EFFLUX PUMP PBUE"/>
    <property type="match status" value="1"/>
</dbReference>
<gene>
    <name evidence="7" type="ORF">EDD39_4788</name>
</gene>
<dbReference type="InterPro" id="IPR050189">
    <property type="entry name" value="MFS_Efflux_Transporters"/>
</dbReference>
<organism evidence="7 8">
    <name type="scientific">Kitasatospora cineracea</name>
    <dbReference type="NCBI Taxonomy" id="88074"/>
    <lineage>
        <taxon>Bacteria</taxon>
        <taxon>Bacillati</taxon>
        <taxon>Actinomycetota</taxon>
        <taxon>Actinomycetes</taxon>
        <taxon>Kitasatosporales</taxon>
        <taxon>Streptomycetaceae</taxon>
        <taxon>Kitasatospora</taxon>
    </lineage>
</organism>
<evidence type="ECO:0000313" key="8">
    <source>
        <dbReference type="Proteomes" id="UP000267408"/>
    </source>
</evidence>
<feature type="transmembrane region" description="Helical" evidence="6">
    <location>
        <begin position="264"/>
        <end position="284"/>
    </location>
</feature>
<protein>
    <submittedName>
        <fullName evidence="7">Putative MFS family arabinose efflux permease</fullName>
    </submittedName>
</protein>
<evidence type="ECO:0000256" key="4">
    <source>
        <dbReference type="ARBA" id="ARBA00022989"/>
    </source>
</evidence>
<feature type="transmembrane region" description="Helical" evidence="6">
    <location>
        <begin position="238"/>
        <end position="257"/>
    </location>
</feature>
<keyword evidence="3 6" id="KW-0812">Transmembrane</keyword>
<evidence type="ECO:0000256" key="1">
    <source>
        <dbReference type="ARBA" id="ARBA00004651"/>
    </source>
</evidence>
<feature type="transmembrane region" description="Helical" evidence="6">
    <location>
        <begin position="104"/>
        <end position="128"/>
    </location>
</feature>
<feature type="transmembrane region" description="Helical" evidence="6">
    <location>
        <begin position="135"/>
        <end position="154"/>
    </location>
</feature>
<dbReference type="AlphaFoldDB" id="A0A8G1UMC4"/>
<dbReference type="SUPFAM" id="SSF103473">
    <property type="entry name" value="MFS general substrate transporter"/>
    <property type="match status" value="1"/>
</dbReference>
<dbReference type="Pfam" id="PF07690">
    <property type="entry name" value="MFS_1"/>
    <property type="match status" value="1"/>
</dbReference>
<comment type="caution">
    <text evidence="7">The sequence shown here is derived from an EMBL/GenBank/DDBJ whole genome shotgun (WGS) entry which is preliminary data.</text>
</comment>
<reference evidence="7 8" key="1">
    <citation type="submission" date="2018-11" db="EMBL/GenBank/DDBJ databases">
        <title>Sequencing the genomes of 1000 actinobacteria strains.</title>
        <authorList>
            <person name="Klenk H.-P."/>
        </authorList>
    </citation>
    <scope>NUCLEOTIDE SEQUENCE [LARGE SCALE GENOMIC DNA]</scope>
    <source>
        <strain evidence="7 8">DSM 44780</strain>
    </source>
</reference>
<dbReference type="OrthoDB" id="5188675at2"/>
<evidence type="ECO:0000313" key="7">
    <source>
        <dbReference type="EMBL" id="ROR46513.1"/>
    </source>
</evidence>
<evidence type="ECO:0000256" key="2">
    <source>
        <dbReference type="ARBA" id="ARBA00022475"/>
    </source>
</evidence>
<dbReference type="Gene3D" id="1.20.1250.20">
    <property type="entry name" value="MFS general substrate transporter like domains"/>
    <property type="match status" value="1"/>
</dbReference>
<feature type="transmembrane region" description="Helical" evidence="6">
    <location>
        <begin position="201"/>
        <end position="218"/>
    </location>
</feature>
<dbReference type="Proteomes" id="UP000267408">
    <property type="component" value="Unassembled WGS sequence"/>
</dbReference>
<dbReference type="PANTHER" id="PTHR43124">
    <property type="entry name" value="PURINE EFFLUX PUMP PBUE"/>
    <property type="match status" value="1"/>
</dbReference>
<keyword evidence="4 6" id="KW-1133">Transmembrane helix</keyword>
<feature type="transmembrane region" description="Helical" evidence="6">
    <location>
        <begin position="160"/>
        <end position="181"/>
    </location>
</feature>
<feature type="transmembrane region" description="Helical" evidence="6">
    <location>
        <begin position="48"/>
        <end position="68"/>
    </location>
</feature>
<feature type="transmembrane region" description="Helical" evidence="6">
    <location>
        <begin position="321"/>
        <end position="343"/>
    </location>
</feature>
<accession>A0A8G1UMC4</accession>
<keyword evidence="2" id="KW-1003">Cell membrane</keyword>
<sequence length="388" mass="38193">MSRTPTARAVGVAVGAALISGVSLGNLGNNLMPVLLPGIIDRFHVSSGTAGMVATVQLFTTAVTTLLLTPRVARPGRARVAGLGVLAAVAGLVLAATAPDLAVLIGANVLAGAGLGAVNAAGTAAIAAAADTDRASYVAVLGGTIVLAVLVLAVPQATGAWGGSAGFAVLAVCCAPVFWLVRALPDAAEPEHGAPTTPVPLPYLLALILLGASDQGAWSYSEIIGEHHAGMSVDAVSLVLAIASIGSLVGVFVSQAVTPRLGRLTALAVFIGAEGIAKLVLAMAPSGVVFSAAAIIWQICYMGMLVSVLAVAAAADASGRWVASSSAGMAIGTGLGTAPAGWILDAWGAPTFGVVLTFATAVAAGPLLRAVRTAGRACEPALEPSLLR</sequence>
<evidence type="ECO:0000256" key="3">
    <source>
        <dbReference type="ARBA" id="ARBA00022692"/>
    </source>
</evidence>
<feature type="transmembrane region" description="Helical" evidence="6">
    <location>
        <begin position="349"/>
        <end position="368"/>
    </location>
</feature>
<evidence type="ECO:0000256" key="6">
    <source>
        <dbReference type="SAM" id="Phobius"/>
    </source>
</evidence>
<comment type="subcellular location">
    <subcellularLocation>
        <location evidence="1">Cell membrane</location>
        <topology evidence="1">Multi-pass membrane protein</topology>
    </subcellularLocation>
</comment>
<dbReference type="RefSeq" id="WP_123559162.1">
    <property type="nucleotide sequence ID" value="NZ_RJVJ01000001.1"/>
</dbReference>